<accession>A0A9P7F048</accession>
<dbReference type="OrthoDB" id="2789670at2759"/>
<reference evidence="2" key="1">
    <citation type="journal article" date="2020" name="New Phytol.">
        <title>Comparative genomics reveals dynamic genome evolution in host specialist ectomycorrhizal fungi.</title>
        <authorList>
            <person name="Lofgren L.A."/>
            <person name="Nguyen N.H."/>
            <person name="Vilgalys R."/>
            <person name="Ruytinx J."/>
            <person name="Liao H.L."/>
            <person name="Branco S."/>
            <person name="Kuo A."/>
            <person name="LaButti K."/>
            <person name="Lipzen A."/>
            <person name="Andreopoulos W."/>
            <person name="Pangilinan J."/>
            <person name="Riley R."/>
            <person name="Hundley H."/>
            <person name="Na H."/>
            <person name="Barry K."/>
            <person name="Grigoriev I.V."/>
            <person name="Stajich J.E."/>
            <person name="Kennedy P.G."/>
        </authorList>
    </citation>
    <scope>NUCLEOTIDE SEQUENCE</scope>
    <source>
        <strain evidence="2">FC423</strain>
    </source>
</reference>
<gene>
    <name evidence="2" type="ORF">F5147DRAFT_656008</name>
</gene>
<evidence type="ECO:0000313" key="3">
    <source>
        <dbReference type="Proteomes" id="UP000823399"/>
    </source>
</evidence>
<comment type="caution">
    <text evidence="2">The sequence shown here is derived from an EMBL/GenBank/DDBJ whole genome shotgun (WGS) entry which is preliminary data.</text>
</comment>
<dbReference type="GeneID" id="64696301"/>
<organism evidence="2 3">
    <name type="scientific">Suillus discolor</name>
    <dbReference type="NCBI Taxonomy" id="1912936"/>
    <lineage>
        <taxon>Eukaryota</taxon>
        <taxon>Fungi</taxon>
        <taxon>Dikarya</taxon>
        <taxon>Basidiomycota</taxon>
        <taxon>Agaricomycotina</taxon>
        <taxon>Agaricomycetes</taxon>
        <taxon>Agaricomycetidae</taxon>
        <taxon>Boletales</taxon>
        <taxon>Suillineae</taxon>
        <taxon>Suillaceae</taxon>
        <taxon>Suillus</taxon>
    </lineage>
</organism>
<dbReference type="AlphaFoldDB" id="A0A9P7F048"/>
<proteinExistence type="predicted"/>
<evidence type="ECO:0000313" key="2">
    <source>
        <dbReference type="EMBL" id="KAG2098730.1"/>
    </source>
</evidence>
<dbReference type="Proteomes" id="UP000823399">
    <property type="component" value="Unassembled WGS sequence"/>
</dbReference>
<evidence type="ECO:0000256" key="1">
    <source>
        <dbReference type="SAM" id="MobiDB-lite"/>
    </source>
</evidence>
<name>A0A9P7F048_9AGAM</name>
<dbReference type="RefSeq" id="XP_041288978.1">
    <property type="nucleotide sequence ID" value="XM_041434042.1"/>
</dbReference>
<protein>
    <submittedName>
        <fullName evidence="2">Uncharacterized protein</fullName>
    </submittedName>
</protein>
<sequence>MWGRGWTTEAVSAPPAQPGARPSSNLRIRRPGTLAGSDGSFMPSKASSLASTAVFATPLPETKLLRMMANLKLSRLSATNADVHKPDSRCNVTNTVQTGKSAGNVVDLKVDSSSGMIVYATYLITSGTGLDSHHSGHPKPFKYSIKPRSMKAVVLIEQNVNDYRCEDETYT</sequence>
<feature type="region of interest" description="Disordered" evidence="1">
    <location>
        <begin position="1"/>
        <end position="40"/>
    </location>
</feature>
<dbReference type="EMBL" id="JABBWM010000060">
    <property type="protein sequence ID" value="KAG2098730.1"/>
    <property type="molecule type" value="Genomic_DNA"/>
</dbReference>
<keyword evidence="3" id="KW-1185">Reference proteome</keyword>